<keyword evidence="3" id="KW-0268">Exocytosis</keyword>
<feature type="compositionally biased region" description="Polar residues" evidence="6">
    <location>
        <begin position="1"/>
        <end position="12"/>
    </location>
</feature>
<keyword evidence="9" id="KW-1185">Reference proteome</keyword>
<keyword evidence="4" id="KW-0963">Cytoplasm</keyword>
<feature type="domain" description="V-SNARE coiled-coil homology" evidence="7">
    <location>
        <begin position="1112"/>
        <end position="1176"/>
    </location>
</feature>
<dbReference type="SMART" id="SM00320">
    <property type="entry name" value="WD40"/>
    <property type="match status" value="5"/>
</dbReference>
<dbReference type="Proteomes" id="UP000822688">
    <property type="component" value="Chromosome 6"/>
</dbReference>
<dbReference type="GO" id="GO:0006887">
    <property type="term" value="P:exocytosis"/>
    <property type="evidence" value="ECO:0007669"/>
    <property type="project" value="UniProtKB-KW"/>
</dbReference>
<dbReference type="Gene3D" id="2.130.10.10">
    <property type="entry name" value="YVTN repeat-like/Quinoprotein amine dehydrogenase"/>
    <property type="match status" value="2"/>
</dbReference>
<dbReference type="GO" id="GO:0005737">
    <property type="term" value="C:cytoplasm"/>
    <property type="evidence" value="ECO:0007669"/>
    <property type="project" value="UniProtKB-SubCell"/>
</dbReference>
<feature type="region of interest" description="Disordered" evidence="6">
    <location>
        <begin position="542"/>
        <end position="566"/>
    </location>
</feature>
<comment type="caution">
    <text evidence="8">The sequence shown here is derived from an EMBL/GenBank/DDBJ whole genome shotgun (WGS) entry which is preliminary data.</text>
</comment>
<feature type="compositionally biased region" description="Basic and acidic residues" evidence="6">
    <location>
        <begin position="1080"/>
        <end position="1091"/>
    </location>
</feature>
<dbReference type="CDD" id="cd15873">
    <property type="entry name" value="R-SNARE_STXBP5_6"/>
    <property type="match status" value="1"/>
</dbReference>
<gene>
    <name evidence="8" type="ORF">KC19_6G145700</name>
</gene>
<dbReference type="SUPFAM" id="SSF58038">
    <property type="entry name" value="SNARE fusion complex"/>
    <property type="match status" value="1"/>
</dbReference>
<reference evidence="8 9" key="1">
    <citation type="submission" date="2020-06" db="EMBL/GenBank/DDBJ databases">
        <title>WGS assembly of Ceratodon purpureus strain R40.</title>
        <authorList>
            <person name="Carey S.B."/>
            <person name="Jenkins J."/>
            <person name="Shu S."/>
            <person name="Lovell J.T."/>
            <person name="Sreedasyam A."/>
            <person name="Maumus F."/>
            <person name="Tiley G.P."/>
            <person name="Fernandez-Pozo N."/>
            <person name="Barry K."/>
            <person name="Chen C."/>
            <person name="Wang M."/>
            <person name="Lipzen A."/>
            <person name="Daum C."/>
            <person name="Saski C.A."/>
            <person name="Payton A.C."/>
            <person name="Mcbreen J.C."/>
            <person name="Conrad R.E."/>
            <person name="Kollar L.M."/>
            <person name="Olsson S."/>
            <person name="Huttunen S."/>
            <person name="Landis J.B."/>
            <person name="Wickett N.J."/>
            <person name="Johnson M.G."/>
            <person name="Rensing S.A."/>
            <person name="Grimwood J."/>
            <person name="Schmutz J."/>
            <person name="Mcdaniel S.F."/>
        </authorList>
    </citation>
    <scope>NUCLEOTIDE SEQUENCE [LARGE SCALE GENOMIC DNA]</scope>
    <source>
        <strain evidence="8 9">R40</strain>
    </source>
</reference>
<dbReference type="GO" id="GO:0005096">
    <property type="term" value="F:GTPase activator activity"/>
    <property type="evidence" value="ECO:0007669"/>
    <property type="project" value="TreeGrafter"/>
</dbReference>
<feature type="region of interest" description="Disordered" evidence="6">
    <location>
        <begin position="736"/>
        <end position="760"/>
    </location>
</feature>
<feature type="region of interest" description="Disordered" evidence="6">
    <location>
        <begin position="1080"/>
        <end position="1103"/>
    </location>
</feature>
<feature type="region of interest" description="Disordered" evidence="6">
    <location>
        <begin position="1"/>
        <end position="65"/>
    </location>
</feature>
<evidence type="ECO:0000256" key="6">
    <source>
        <dbReference type="SAM" id="MobiDB-lite"/>
    </source>
</evidence>
<dbReference type="PANTHER" id="PTHR10241">
    <property type="entry name" value="LETHAL 2 GIANT LARVAE PROTEIN"/>
    <property type="match status" value="1"/>
</dbReference>
<dbReference type="AlphaFoldDB" id="A0A8T0HEJ3"/>
<dbReference type="PANTHER" id="PTHR10241:SF25">
    <property type="entry name" value="TOMOSYN, ISOFORM C"/>
    <property type="match status" value="1"/>
</dbReference>
<accession>A0A8T0HEJ3</accession>
<proteinExistence type="inferred from homology"/>
<feature type="compositionally biased region" description="Low complexity" evidence="6">
    <location>
        <begin position="39"/>
        <end position="48"/>
    </location>
</feature>
<keyword evidence="5" id="KW-0175">Coiled coil</keyword>
<evidence type="ECO:0000313" key="9">
    <source>
        <dbReference type="Proteomes" id="UP000822688"/>
    </source>
</evidence>
<comment type="subcellular location">
    <subcellularLocation>
        <location evidence="1">Cytoplasm</location>
    </subcellularLocation>
</comment>
<evidence type="ECO:0000256" key="5">
    <source>
        <dbReference type="PROSITE-ProRule" id="PRU00290"/>
    </source>
</evidence>
<feature type="compositionally biased region" description="Low complexity" evidence="6">
    <location>
        <begin position="553"/>
        <end position="566"/>
    </location>
</feature>
<dbReference type="GO" id="GO:0006893">
    <property type="term" value="P:Golgi to plasma membrane transport"/>
    <property type="evidence" value="ECO:0007669"/>
    <property type="project" value="TreeGrafter"/>
</dbReference>
<dbReference type="GO" id="GO:0045159">
    <property type="term" value="F:myosin II binding"/>
    <property type="evidence" value="ECO:0007669"/>
    <property type="project" value="TreeGrafter"/>
</dbReference>
<dbReference type="GO" id="GO:0005886">
    <property type="term" value="C:plasma membrane"/>
    <property type="evidence" value="ECO:0007669"/>
    <property type="project" value="TreeGrafter"/>
</dbReference>
<evidence type="ECO:0000256" key="4">
    <source>
        <dbReference type="ARBA" id="ARBA00022490"/>
    </source>
</evidence>
<evidence type="ECO:0000256" key="3">
    <source>
        <dbReference type="ARBA" id="ARBA00022483"/>
    </source>
</evidence>
<dbReference type="SUPFAM" id="SSF50978">
    <property type="entry name" value="WD40 repeat-like"/>
    <property type="match status" value="1"/>
</dbReference>
<name>A0A8T0HEJ3_CERPU</name>
<dbReference type="EMBL" id="CM026427">
    <property type="protein sequence ID" value="KAG0570226.1"/>
    <property type="molecule type" value="Genomic_DNA"/>
</dbReference>
<evidence type="ECO:0000313" key="8">
    <source>
        <dbReference type="EMBL" id="KAG0570226.1"/>
    </source>
</evidence>
<dbReference type="PROSITE" id="PS50892">
    <property type="entry name" value="V_SNARE"/>
    <property type="match status" value="1"/>
</dbReference>
<protein>
    <recommendedName>
        <fullName evidence="7">V-SNARE coiled-coil homology domain-containing protein</fullName>
    </recommendedName>
</protein>
<organism evidence="8 9">
    <name type="scientific">Ceratodon purpureus</name>
    <name type="common">Fire moss</name>
    <name type="synonym">Dicranum purpureum</name>
    <dbReference type="NCBI Taxonomy" id="3225"/>
    <lineage>
        <taxon>Eukaryota</taxon>
        <taxon>Viridiplantae</taxon>
        <taxon>Streptophyta</taxon>
        <taxon>Embryophyta</taxon>
        <taxon>Bryophyta</taxon>
        <taxon>Bryophytina</taxon>
        <taxon>Bryopsida</taxon>
        <taxon>Dicranidae</taxon>
        <taxon>Pseudoditrichales</taxon>
        <taxon>Ditrichaceae</taxon>
        <taxon>Ceratodon</taxon>
    </lineage>
</organism>
<dbReference type="InterPro" id="IPR015943">
    <property type="entry name" value="WD40/YVTN_repeat-like_dom_sf"/>
</dbReference>
<dbReference type="Pfam" id="PF00400">
    <property type="entry name" value="WD40"/>
    <property type="match status" value="1"/>
</dbReference>
<dbReference type="GO" id="GO:0019905">
    <property type="term" value="F:syntaxin binding"/>
    <property type="evidence" value="ECO:0007669"/>
    <property type="project" value="TreeGrafter"/>
</dbReference>
<dbReference type="InterPro" id="IPR001680">
    <property type="entry name" value="WD40_rpt"/>
</dbReference>
<sequence>MFSRLFSRSSASEGGGVAHKAKAAHRGEPHAPIVDEASAESGPAAEGATDGEDPESQVPVPEGGLKSEQLHPRVVGHQGVPATASILAFEPTQRVLAVASLDGRIKLFGAPGIEALLQSPLRAPCKYLEFMNHGGQLVSVTTQNDIEVWNLGKLELACSIKWEHDITAIAVLQGTTYMYLGDEVGTVSVLQYDEKSNEIVTLPYCIPAYITLGGLVRPGSSTAPSVVGILPQVNAAFSRLVIAYGNGLLVLWGLHETRVLAIRGGIEAQRKRLIEHAQNSDRPRTFTEKVADRAASLGEQFGSKYSPKAEVEDEEEEEKEICTVCWACQSGTVVAAGYVDGDIWLWAVPTLKEGGSGDHSEADLPFISGTPLRKIDLVPGKSMKMPVILLKWCASGKGGKDNKDASGQLFVYGGSDLNATQALTVLSLDEEASEKQLELPLHGPFADAVTLSRPGGTLSTPVAAILVLSSPGLLHMYDGVGIISHFFSPPAEDSVKQACLQPLPWQAPLKDVVFSQLFLVSPDSSAARVLLQLSQGKKDPLPSLAGGTKWPISGGTRSSTGSTSNDSTKERLFLLTGRKRGGIQVWDASAPSVELLCTVKAKTNKDPAPVSAVVLNEQSGLLAYGDQEGKVYLFKLSTEAQEVSCKIISNSSACSGEAVNSPAGYQCIAELHLHKAAISSIAISSDSDRLAVGDESGMISIVDPANLMLLFSGSWPGNSSGIARLKFAVPQAVKEEDPVDSSASAEPDSEQPKSSERSSTALYVVNGEATVAVLDGTTGDCLAPGPRQPESASKTLYMDLLDISTTPSVEVSTVQDPSVKLAEANQSSSYLFLCTQDWIQLVSTPSQNIGDSLREVKLEHSCCWASTFKDPSTHAFGAILLYQSGHLEIRSLPDLRIVVETTLTQCLHWQLELSYSFLATLGSAANGRITMISEERELIHLSVIAEENDLSAPDSPPRFFDKDLGAAAEAAMKYTTSLPRKKSGPKQGLLGVIKSALEQEPTLHPASELPKLFSSQPFDVPVIQPFDLSKTDSLGLDIDLEIDDILIDLDDMGVNSSPSASGEPSSNKIVLHRVTTDYSPKGKEVMSEETTRSQLFGDDGKPRQRTADEIKAAYGHAPKALDATNAAAMARDKLMERGEKLQSLNDKTEEMQAGAENFASMAEQLAKKYERRKWWEF</sequence>
<evidence type="ECO:0000259" key="7">
    <source>
        <dbReference type="PROSITE" id="PS50892"/>
    </source>
</evidence>
<dbReference type="Gene3D" id="1.20.5.110">
    <property type="match status" value="1"/>
</dbReference>
<comment type="similarity">
    <text evidence="2">Belongs to the WD repeat L(2)GL family.</text>
</comment>
<dbReference type="Pfam" id="PF00957">
    <property type="entry name" value="Synaptobrevin"/>
    <property type="match status" value="1"/>
</dbReference>
<evidence type="ECO:0000256" key="1">
    <source>
        <dbReference type="ARBA" id="ARBA00004496"/>
    </source>
</evidence>
<dbReference type="InterPro" id="IPR036322">
    <property type="entry name" value="WD40_repeat_dom_sf"/>
</dbReference>
<dbReference type="InterPro" id="IPR042855">
    <property type="entry name" value="V_SNARE_CC"/>
</dbReference>
<evidence type="ECO:0000256" key="2">
    <source>
        <dbReference type="ARBA" id="ARBA00008070"/>
    </source>
</evidence>